<keyword evidence="1" id="KW-0378">Hydrolase</keyword>
<proteinExistence type="predicted"/>
<accession>A0A381N483</accession>
<dbReference type="GO" id="GO:0016788">
    <property type="term" value="F:hydrolase activity, acting on ester bonds"/>
    <property type="evidence" value="ECO:0007669"/>
    <property type="project" value="UniProtKB-ARBA"/>
</dbReference>
<dbReference type="EMBL" id="UINC01000114">
    <property type="protein sequence ID" value="SUZ49412.1"/>
    <property type="molecule type" value="Genomic_DNA"/>
</dbReference>
<dbReference type="Gene3D" id="3.40.50.1820">
    <property type="entry name" value="alpha/beta hydrolase"/>
    <property type="match status" value="1"/>
</dbReference>
<evidence type="ECO:0000259" key="2">
    <source>
        <dbReference type="Pfam" id="PF12740"/>
    </source>
</evidence>
<dbReference type="PANTHER" id="PTHR22946:SF9">
    <property type="entry name" value="POLYKETIDE TRANSFERASE AF380"/>
    <property type="match status" value="1"/>
</dbReference>
<dbReference type="InterPro" id="IPR041127">
    <property type="entry name" value="PET_hydrolase/cutinase-like"/>
</dbReference>
<sequence>MNRWFFPRVLLLAFSLLLASCANSPQPTVESLSGDGEYQVMTYTDFPDVPEFGDATIYYPLDTRGSIGGVAIAPGYTERQSHIEWWGPLLASHGYAVLVLDTNDRRDRPNLRADALIAAVRTLKAENSRNGSPLMGRIDDGKMAVMGHSMGGGGTLIAANEHGEEIQAAIPFTPWEPGGPFDNITVPTLIIAGSADRIAGVDDHAWRHFQSIPESTTKVYMEIDGGNHYIADTDRGTDLATVGRYGIAWLKLYLDEDERYRDFIYGEYQTPDAGKFSRYVTNP</sequence>
<dbReference type="InterPro" id="IPR029058">
    <property type="entry name" value="AB_hydrolase_fold"/>
</dbReference>
<evidence type="ECO:0000256" key="1">
    <source>
        <dbReference type="ARBA" id="ARBA00022801"/>
    </source>
</evidence>
<reference evidence="3" key="1">
    <citation type="submission" date="2018-05" db="EMBL/GenBank/DDBJ databases">
        <authorList>
            <person name="Lanie J.A."/>
            <person name="Ng W.-L."/>
            <person name="Kazmierczak K.M."/>
            <person name="Andrzejewski T.M."/>
            <person name="Davidsen T.M."/>
            <person name="Wayne K.J."/>
            <person name="Tettelin H."/>
            <person name="Glass J.I."/>
            <person name="Rusch D."/>
            <person name="Podicherti R."/>
            <person name="Tsui H.-C.T."/>
            <person name="Winkler M.E."/>
        </authorList>
    </citation>
    <scope>NUCLEOTIDE SEQUENCE</scope>
</reference>
<dbReference type="PANTHER" id="PTHR22946">
    <property type="entry name" value="DIENELACTONE HYDROLASE DOMAIN-CONTAINING PROTEIN-RELATED"/>
    <property type="match status" value="1"/>
</dbReference>
<protein>
    <recommendedName>
        <fullName evidence="2">PET hydrolase/cutinase-like domain-containing protein</fullName>
    </recommendedName>
</protein>
<name>A0A381N483_9ZZZZ</name>
<organism evidence="3">
    <name type="scientific">marine metagenome</name>
    <dbReference type="NCBI Taxonomy" id="408172"/>
    <lineage>
        <taxon>unclassified sequences</taxon>
        <taxon>metagenomes</taxon>
        <taxon>ecological metagenomes</taxon>
    </lineage>
</organism>
<dbReference type="Pfam" id="PF12740">
    <property type="entry name" value="PETase"/>
    <property type="match status" value="1"/>
</dbReference>
<feature type="domain" description="PET hydrolase/cutinase-like" evidence="2">
    <location>
        <begin position="23"/>
        <end position="278"/>
    </location>
</feature>
<dbReference type="PROSITE" id="PS51257">
    <property type="entry name" value="PROKAR_LIPOPROTEIN"/>
    <property type="match status" value="1"/>
</dbReference>
<dbReference type="AlphaFoldDB" id="A0A381N483"/>
<dbReference type="SUPFAM" id="SSF53474">
    <property type="entry name" value="alpha/beta-Hydrolases"/>
    <property type="match status" value="1"/>
</dbReference>
<evidence type="ECO:0000313" key="3">
    <source>
        <dbReference type="EMBL" id="SUZ49412.1"/>
    </source>
</evidence>
<gene>
    <name evidence="3" type="ORF">METZ01_LOCUS2266</name>
</gene>
<dbReference type="InterPro" id="IPR050261">
    <property type="entry name" value="FrsA_esterase"/>
</dbReference>